<feature type="region of interest" description="Disordered" evidence="9">
    <location>
        <begin position="207"/>
        <end position="230"/>
    </location>
</feature>
<evidence type="ECO:0000256" key="1">
    <source>
        <dbReference type="ARBA" id="ARBA00004123"/>
    </source>
</evidence>
<dbReference type="GO" id="GO:0000974">
    <property type="term" value="C:Prp19 complex"/>
    <property type="evidence" value="ECO:0007669"/>
    <property type="project" value="InterPro"/>
</dbReference>
<reference evidence="12 13" key="1">
    <citation type="submission" date="2020-05" db="EMBL/GenBank/DDBJ databases">
        <authorList>
            <person name="Campoy J."/>
            <person name="Schneeberger K."/>
            <person name="Spophaly S."/>
        </authorList>
    </citation>
    <scope>NUCLEOTIDE SEQUENCE [LARGE SCALE GENOMIC DNA]</scope>
    <source>
        <strain evidence="12">PruArmRojPasFocal</strain>
    </source>
</reference>
<evidence type="ECO:0000313" key="12">
    <source>
        <dbReference type="EMBL" id="CAB4275961.1"/>
    </source>
</evidence>
<dbReference type="InterPro" id="IPR047242">
    <property type="entry name" value="CDC5L/Cef1"/>
</dbReference>
<dbReference type="Proteomes" id="UP000507222">
    <property type="component" value="Unassembled WGS sequence"/>
</dbReference>
<dbReference type="AlphaFoldDB" id="A0A6J5UIQ6"/>
<sequence length="230" mass="26598">MKFKILSTRLWTVGEDKDLIEAVERYGTHRWKAVARFLGTKTRRECQSRWVNWLDPQIRRDEWSEMEDAKLRELSRIMSAQWQTISEIFNGTPSSLKTHSRRYVIRSSTSSFTKKAGPPQRICGEHTTNSQLKSGEKKVFLQRSTPRSKIDLDFDNSFSNLNKQEKAAMKEKEKDKAVVKENENEKVATKEKENEKVAAAAVEEKEKTAAVKEEEKTAAVKDKEKAVDMK</sequence>
<feature type="domain" description="HTH myb-type" evidence="11">
    <location>
        <begin position="1"/>
        <end position="58"/>
    </location>
</feature>
<protein>
    <submittedName>
        <fullName evidence="12">Uncharacterized protein</fullName>
    </submittedName>
</protein>
<evidence type="ECO:0000256" key="8">
    <source>
        <dbReference type="ARBA" id="ARBA00023242"/>
    </source>
</evidence>
<dbReference type="PANTHER" id="PTHR45885">
    <property type="entry name" value="CELL DIVISION CYCLE 5-LIKE PROTEIN"/>
    <property type="match status" value="1"/>
</dbReference>
<keyword evidence="8" id="KW-0539">Nucleus</keyword>
<dbReference type="EMBL" id="CAEKDK010000004">
    <property type="protein sequence ID" value="CAB4275961.1"/>
    <property type="molecule type" value="Genomic_DNA"/>
</dbReference>
<dbReference type="InterPro" id="IPR017930">
    <property type="entry name" value="Myb_dom"/>
</dbReference>
<proteinExistence type="inferred from homology"/>
<evidence type="ECO:0000256" key="2">
    <source>
        <dbReference type="ARBA" id="ARBA00010506"/>
    </source>
</evidence>
<feature type="region of interest" description="Disordered" evidence="9">
    <location>
        <begin position="168"/>
        <end position="192"/>
    </location>
</feature>
<dbReference type="PROSITE" id="PS51294">
    <property type="entry name" value="HTH_MYB"/>
    <property type="match status" value="1"/>
</dbReference>
<dbReference type="GO" id="GO:0003677">
    <property type="term" value="F:DNA binding"/>
    <property type="evidence" value="ECO:0007669"/>
    <property type="project" value="UniProtKB-KW"/>
</dbReference>
<dbReference type="InterPro" id="IPR001005">
    <property type="entry name" value="SANT/Myb"/>
</dbReference>
<dbReference type="PROSITE" id="PS50090">
    <property type="entry name" value="MYB_LIKE"/>
    <property type="match status" value="2"/>
</dbReference>
<dbReference type="GO" id="GO:0005681">
    <property type="term" value="C:spliceosomal complex"/>
    <property type="evidence" value="ECO:0007669"/>
    <property type="project" value="UniProtKB-KW"/>
</dbReference>
<evidence type="ECO:0000256" key="6">
    <source>
        <dbReference type="ARBA" id="ARBA00023125"/>
    </source>
</evidence>
<evidence type="ECO:0000313" key="13">
    <source>
        <dbReference type="Proteomes" id="UP000507222"/>
    </source>
</evidence>
<keyword evidence="7" id="KW-0508">mRNA splicing</keyword>
<evidence type="ECO:0000256" key="9">
    <source>
        <dbReference type="SAM" id="MobiDB-lite"/>
    </source>
</evidence>
<evidence type="ECO:0000256" key="3">
    <source>
        <dbReference type="ARBA" id="ARBA00022664"/>
    </source>
</evidence>
<keyword evidence="5" id="KW-0677">Repeat</keyword>
<keyword evidence="3" id="KW-0507">mRNA processing</keyword>
<dbReference type="Gene3D" id="1.10.10.60">
    <property type="entry name" value="Homeodomain-like"/>
    <property type="match status" value="1"/>
</dbReference>
<feature type="domain" description="Myb-like" evidence="10">
    <location>
        <begin position="11"/>
        <end position="54"/>
    </location>
</feature>
<evidence type="ECO:0000256" key="5">
    <source>
        <dbReference type="ARBA" id="ARBA00022737"/>
    </source>
</evidence>
<dbReference type="PANTHER" id="PTHR45885:SF1">
    <property type="entry name" value="CELL DIVISION CYCLE 5-LIKE PROTEIN"/>
    <property type="match status" value="1"/>
</dbReference>
<dbReference type="Pfam" id="PF13921">
    <property type="entry name" value="Myb_DNA-bind_6"/>
    <property type="match status" value="1"/>
</dbReference>
<evidence type="ECO:0000256" key="7">
    <source>
        <dbReference type="ARBA" id="ARBA00023187"/>
    </source>
</evidence>
<keyword evidence="4" id="KW-0747">Spliceosome</keyword>
<gene>
    <name evidence="12" type="ORF">CURHAP_LOCUS24949</name>
</gene>
<name>A0A6J5UIQ6_PRUAR</name>
<dbReference type="CDD" id="cd00167">
    <property type="entry name" value="SANT"/>
    <property type="match status" value="1"/>
</dbReference>
<evidence type="ECO:0000259" key="11">
    <source>
        <dbReference type="PROSITE" id="PS51294"/>
    </source>
</evidence>
<comment type="similarity">
    <text evidence="2">Belongs to the CEF1 family.</text>
</comment>
<dbReference type="SUPFAM" id="SSF46689">
    <property type="entry name" value="Homeodomain-like"/>
    <property type="match status" value="1"/>
</dbReference>
<evidence type="ECO:0000259" key="10">
    <source>
        <dbReference type="PROSITE" id="PS50090"/>
    </source>
</evidence>
<evidence type="ECO:0000256" key="4">
    <source>
        <dbReference type="ARBA" id="ARBA00022728"/>
    </source>
</evidence>
<dbReference type="InterPro" id="IPR009057">
    <property type="entry name" value="Homeodomain-like_sf"/>
</dbReference>
<organism evidence="12 13">
    <name type="scientific">Prunus armeniaca</name>
    <name type="common">Apricot</name>
    <name type="synonym">Armeniaca vulgaris</name>
    <dbReference type="NCBI Taxonomy" id="36596"/>
    <lineage>
        <taxon>Eukaryota</taxon>
        <taxon>Viridiplantae</taxon>
        <taxon>Streptophyta</taxon>
        <taxon>Embryophyta</taxon>
        <taxon>Tracheophyta</taxon>
        <taxon>Spermatophyta</taxon>
        <taxon>Magnoliopsida</taxon>
        <taxon>eudicotyledons</taxon>
        <taxon>Gunneridae</taxon>
        <taxon>Pentapetalae</taxon>
        <taxon>rosids</taxon>
        <taxon>fabids</taxon>
        <taxon>Rosales</taxon>
        <taxon>Rosaceae</taxon>
        <taxon>Amygdaloideae</taxon>
        <taxon>Amygdaleae</taxon>
        <taxon>Prunus</taxon>
    </lineage>
</organism>
<keyword evidence="6" id="KW-0238">DNA-binding</keyword>
<feature type="domain" description="Myb-like" evidence="10">
    <location>
        <begin position="55"/>
        <end position="104"/>
    </location>
</feature>
<dbReference type="SMART" id="SM00717">
    <property type="entry name" value="SANT"/>
    <property type="match status" value="2"/>
</dbReference>
<accession>A0A6J5UIQ6</accession>
<comment type="subcellular location">
    <subcellularLocation>
        <location evidence="1">Nucleus</location>
    </subcellularLocation>
</comment>
<dbReference type="GO" id="GO:0000398">
    <property type="term" value="P:mRNA splicing, via spliceosome"/>
    <property type="evidence" value="ECO:0007669"/>
    <property type="project" value="InterPro"/>
</dbReference>